<accession>A0AAV9XW48</accession>
<dbReference type="EMBL" id="JAVHJO010000001">
    <property type="protein sequence ID" value="KAK6544023.1"/>
    <property type="molecule type" value="Genomic_DNA"/>
</dbReference>
<keyword evidence="2" id="KW-0472">Membrane</keyword>
<feature type="region of interest" description="Disordered" evidence="1">
    <location>
        <begin position="391"/>
        <end position="427"/>
    </location>
</feature>
<feature type="transmembrane region" description="Helical" evidence="2">
    <location>
        <begin position="211"/>
        <end position="232"/>
    </location>
</feature>
<keyword evidence="2" id="KW-0812">Transmembrane</keyword>
<proteinExistence type="predicted"/>
<dbReference type="Proteomes" id="UP001365542">
    <property type="component" value="Unassembled WGS sequence"/>
</dbReference>
<keyword evidence="4" id="KW-1185">Reference proteome</keyword>
<sequence>MAQVRTAPFINTQVCPASLNNVLEISAAEHACTLTPPPNYVGRYTRSSTDLYSIASNSRTNRKRLRSGQPPKLFIGWLFYLWFYGVHNATKNVTGPIFEFLVDYVVLHARLLSELFRGNDSQPLISEAALREKLSFSILQDLTKSSWFNSSVAGIIDEKIAEYAAAASAMRQIEAIEHAWNKTNMRGTKTATDDPNGPSFYDLWQREEARMFLVSFLGTTCAILFILVIFWLCRNCCRGLLKRKKKRVGSETKAGKKGITLPNEVTHRPKLDVSIAYELPELLNPLSTDVEHGRYVEVPFYPNDCSKDDGNASVQLQAFKELESSTTKDGEIALGLEDEMEPPKLGLGNDSVLETSCLENKNDFSQGTRADEYPEFRFNLEELAREAVANSDIDDMDDTRNNSRKPRLHGNSKRRHSFQVEQIHQNL</sequence>
<name>A0AAV9XW48_9PEZI</name>
<comment type="caution">
    <text evidence="3">The sequence shown here is derived from an EMBL/GenBank/DDBJ whole genome shotgun (WGS) entry which is preliminary data.</text>
</comment>
<gene>
    <name evidence="3" type="ORF">TWF694_000737</name>
</gene>
<keyword evidence="2" id="KW-1133">Transmembrane helix</keyword>
<dbReference type="AlphaFoldDB" id="A0AAV9XW48"/>
<evidence type="ECO:0000256" key="2">
    <source>
        <dbReference type="SAM" id="Phobius"/>
    </source>
</evidence>
<feature type="compositionally biased region" description="Basic residues" evidence="1">
    <location>
        <begin position="402"/>
        <end position="417"/>
    </location>
</feature>
<organism evidence="3 4">
    <name type="scientific">Orbilia ellipsospora</name>
    <dbReference type="NCBI Taxonomy" id="2528407"/>
    <lineage>
        <taxon>Eukaryota</taxon>
        <taxon>Fungi</taxon>
        <taxon>Dikarya</taxon>
        <taxon>Ascomycota</taxon>
        <taxon>Pezizomycotina</taxon>
        <taxon>Orbiliomycetes</taxon>
        <taxon>Orbiliales</taxon>
        <taxon>Orbiliaceae</taxon>
        <taxon>Orbilia</taxon>
    </lineage>
</organism>
<protein>
    <submittedName>
        <fullName evidence="3">Uncharacterized protein</fullName>
    </submittedName>
</protein>
<evidence type="ECO:0000313" key="3">
    <source>
        <dbReference type="EMBL" id="KAK6544023.1"/>
    </source>
</evidence>
<evidence type="ECO:0000256" key="1">
    <source>
        <dbReference type="SAM" id="MobiDB-lite"/>
    </source>
</evidence>
<evidence type="ECO:0000313" key="4">
    <source>
        <dbReference type="Proteomes" id="UP001365542"/>
    </source>
</evidence>
<reference evidence="3 4" key="1">
    <citation type="submission" date="2019-10" db="EMBL/GenBank/DDBJ databases">
        <authorList>
            <person name="Palmer J.M."/>
        </authorList>
    </citation>
    <scope>NUCLEOTIDE SEQUENCE [LARGE SCALE GENOMIC DNA]</scope>
    <source>
        <strain evidence="3 4">TWF694</strain>
    </source>
</reference>